<dbReference type="AlphaFoldDB" id="A0A4D6MY83"/>
<dbReference type="Proteomes" id="UP000501690">
    <property type="component" value="Linkage Group LG9"/>
</dbReference>
<name>A0A4D6MY83_VIGUN</name>
<keyword evidence="2" id="KW-1185">Reference proteome</keyword>
<protein>
    <submittedName>
        <fullName evidence="1">Uncharacterized protein</fullName>
    </submittedName>
</protein>
<dbReference type="EMBL" id="CP039353">
    <property type="protein sequence ID" value="QCE06413.1"/>
    <property type="molecule type" value="Genomic_DNA"/>
</dbReference>
<proteinExistence type="predicted"/>
<gene>
    <name evidence="1" type="ORF">DEO72_LG9g1425</name>
</gene>
<sequence>MDDSATIFGEEIGRACHMQKGSQGEEQLLVQTPVNSDVVAVSVSGGNLKAFLVFCDQTLQDWTQLDPLVLRPSVHFPLGQIEIPATLVPISNSAKLNFSKKSWVVASWGRLSETSSRLGESAWPERELALIFKIVTVKGLAQARVVRLSETTF</sequence>
<organism evidence="1 2">
    <name type="scientific">Vigna unguiculata</name>
    <name type="common">Cowpea</name>
    <dbReference type="NCBI Taxonomy" id="3917"/>
    <lineage>
        <taxon>Eukaryota</taxon>
        <taxon>Viridiplantae</taxon>
        <taxon>Streptophyta</taxon>
        <taxon>Embryophyta</taxon>
        <taxon>Tracheophyta</taxon>
        <taxon>Spermatophyta</taxon>
        <taxon>Magnoliopsida</taxon>
        <taxon>eudicotyledons</taxon>
        <taxon>Gunneridae</taxon>
        <taxon>Pentapetalae</taxon>
        <taxon>rosids</taxon>
        <taxon>fabids</taxon>
        <taxon>Fabales</taxon>
        <taxon>Fabaceae</taxon>
        <taxon>Papilionoideae</taxon>
        <taxon>50 kb inversion clade</taxon>
        <taxon>NPAAA clade</taxon>
        <taxon>indigoferoid/millettioid clade</taxon>
        <taxon>Phaseoleae</taxon>
        <taxon>Vigna</taxon>
    </lineage>
</organism>
<evidence type="ECO:0000313" key="2">
    <source>
        <dbReference type="Proteomes" id="UP000501690"/>
    </source>
</evidence>
<reference evidence="1 2" key="1">
    <citation type="submission" date="2019-04" db="EMBL/GenBank/DDBJ databases">
        <title>An improved genome assembly and genetic linkage map for asparagus bean, Vigna unguiculata ssp. sesquipedialis.</title>
        <authorList>
            <person name="Xia Q."/>
            <person name="Zhang R."/>
            <person name="Dong Y."/>
        </authorList>
    </citation>
    <scope>NUCLEOTIDE SEQUENCE [LARGE SCALE GENOMIC DNA]</scope>
    <source>
        <tissue evidence="1">Leaf</tissue>
    </source>
</reference>
<accession>A0A4D6MY83</accession>
<evidence type="ECO:0000313" key="1">
    <source>
        <dbReference type="EMBL" id="QCE06413.1"/>
    </source>
</evidence>